<evidence type="ECO:0000256" key="1">
    <source>
        <dbReference type="ARBA" id="ARBA00006484"/>
    </source>
</evidence>
<dbReference type="PANTHER" id="PTHR43669">
    <property type="entry name" value="5-KETO-D-GLUCONATE 5-REDUCTASE"/>
    <property type="match status" value="1"/>
</dbReference>
<accession>A0A5C2SNN9</accession>
<dbReference type="InterPro" id="IPR036291">
    <property type="entry name" value="NAD(P)-bd_dom_sf"/>
</dbReference>
<dbReference type="SUPFAM" id="SSF51735">
    <property type="entry name" value="NAD(P)-binding Rossmann-fold domains"/>
    <property type="match status" value="1"/>
</dbReference>
<dbReference type="Gene3D" id="3.40.50.720">
    <property type="entry name" value="NAD(P)-binding Rossmann-like Domain"/>
    <property type="match status" value="1"/>
</dbReference>
<dbReference type="PROSITE" id="PS00061">
    <property type="entry name" value="ADH_SHORT"/>
    <property type="match status" value="1"/>
</dbReference>
<dbReference type="GO" id="GO:0016491">
    <property type="term" value="F:oxidoreductase activity"/>
    <property type="evidence" value="ECO:0007669"/>
    <property type="project" value="UniProtKB-KW"/>
</dbReference>
<keyword evidence="3" id="KW-0560">Oxidoreductase</keyword>
<evidence type="ECO:0000256" key="3">
    <source>
        <dbReference type="ARBA" id="ARBA00023002"/>
    </source>
</evidence>
<sequence length="270" mass="29601">MTNIKDAKCVLVIGATAGIGRALALAIHDLDSKPTVIAAGRRQERLDELAAKSGDSRIKTVQVDINTTYDKLKQFVDDLTGRYPDVDAVVLSSGIQHIFDFEKPESIDVNKIADEFNTNYVAIVNLILLFLPHFLKLNAAGRPSFIIPITSSLAIVPRPTVPNYCATKAALHSFSLSLRAQLAHTNVRVVEILPPLVESELHDHQGTTPALSIFWMPLDQFIKLTIEGLVRGDPEVVVGMAAAVLQRYEKGKREAVEQIYVRGDPAFPPS</sequence>
<evidence type="ECO:0000313" key="5">
    <source>
        <dbReference type="Proteomes" id="UP000313359"/>
    </source>
</evidence>
<dbReference type="STRING" id="1328759.A0A5C2SNN9"/>
<evidence type="ECO:0000313" key="4">
    <source>
        <dbReference type="EMBL" id="RPD64908.1"/>
    </source>
</evidence>
<dbReference type="InterPro" id="IPR020904">
    <property type="entry name" value="Sc_DH/Rdtase_CS"/>
</dbReference>
<dbReference type="OrthoDB" id="37659at2759"/>
<name>A0A5C2SNN9_9APHY</name>
<dbReference type="Pfam" id="PF00106">
    <property type="entry name" value="adh_short"/>
    <property type="match status" value="1"/>
</dbReference>
<reference evidence="4" key="1">
    <citation type="journal article" date="2018" name="Genome Biol. Evol.">
        <title>Genomics and development of Lentinus tigrinus, a white-rot wood-decaying mushroom with dimorphic fruiting bodies.</title>
        <authorList>
            <person name="Wu B."/>
            <person name="Xu Z."/>
            <person name="Knudson A."/>
            <person name="Carlson A."/>
            <person name="Chen N."/>
            <person name="Kovaka S."/>
            <person name="LaButti K."/>
            <person name="Lipzen A."/>
            <person name="Pennachio C."/>
            <person name="Riley R."/>
            <person name="Schakwitz W."/>
            <person name="Umezawa K."/>
            <person name="Ohm R.A."/>
            <person name="Grigoriev I.V."/>
            <person name="Nagy L.G."/>
            <person name="Gibbons J."/>
            <person name="Hibbett D."/>
        </authorList>
    </citation>
    <scope>NUCLEOTIDE SEQUENCE [LARGE SCALE GENOMIC DNA]</scope>
    <source>
        <strain evidence="4">ALCF2SS1-6</strain>
    </source>
</reference>
<organism evidence="4 5">
    <name type="scientific">Lentinus tigrinus ALCF2SS1-6</name>
    <dbReference type="NCBI Taxonomy" id="1328759"/>
    <lineage>
        <taxon>Eukaryota</taxon>
        <taxon>Fungi</taxon>
        <taxon>Dikarya</taxon>
        <taxon>Basidiomycota</taxon>
        <taxon>Agaricomycotina</taxon>
        <taxon>Agaricomycetes</taxon>
        <taxon>Polyporales</taxon>
        <taxon>Polyporaceae</taxon>
        <taxon>Lentinus</taxon>
    </lineage>
</organism>
<proteinExistence type="inferred from homology"/>
<dbReference type="PRINTS" id="PR00081">
    <property type="entry name" value="GDHRDH"/>
</dbReference>
<comment type="similarity">
    <text evidence="1">Belongs to the short-chain dehydrogenases/reductases (SDR) family.</text>
</comment>
<dbReference type="EMBL" id="ML122253">
    <property type="protein sequence ID" value="RPD64908.1"/>
    <property type="molecule type" value="Genomic_DNA"/>
</dbReference>
<keyword evidence="2" id="KW-0521">NADP</keyword>
<dbReference type="AlphaFoldDB" id="A0A5C2SNN9"/>
<dbReference type="PANTHER" id="PTHR43669:SF11">
    <property type="entry name" value="SHORT-CHAIN DEHYDROGENASE_OXIDOREDUCTASE"/>
    <property type="match status" value="1"/>
</dbReference>
<evidence type="ECO:0000256" key="2">
    <source>
        <dbReference type="ARBA" id="ARBA00022857"/>
    </source>
</evidence>
<dbReference type="Proteomes" id="UP000313359">
    <property type="component" value="Unassembled WGS sequence"/>
</dbReference>
<gene>
    <name evidence="4" type="ORF">L227DRAFT_607526</name>
</gene>
<keyword evidence="5" id="KW-1185">Reference proteome</keyword>
<dbReference type="InterPro" id="IPR002347">
    <property type="entry name" value="SDR_fam"/>
</dbReference>
<protein>
    <submittedName>
        <fullName evidence="4">NAD(P)-binding protein</fullName>
    </submittedName>
</protein>